<dbReference type="AlphaFoldDB" id="A0A5C5WFD6"/>
<dbReference type="InterPro" id="IPR003751">
    <property type="entry name" value="CsrA"/>
</dbReference>
<comment type="similarity">
    <text evidence="4">Belongs to the CsrA/RsmA family.</text>
</comment>
<comment type="subcellular location">
    <subcellularLocation>
        <location evidence="4">Cytoplasm</location>
    </subcellularLocation>
</comment>
<name>A0A5C5WFD6_9BACT</name>
<keyword evidence="4" id="KW-0678">Repressor</keyword>
<dbReference type="OrthoDB" id="289081at2"/>
<dbReference type="Pfam" id="PF02599">
    <property type="entry name" value="CsrA"/>
    <property type="match status" value="1"/>
</dbReference>
<accession>A0A5C5WFD6</accession>
<organism evidence="6 7">
    <name type="scientific">Botrimarina hoheduenensis</name>
    <dbReference type="NCBI Taxonomy" id="2528000"/>
    <lineage>
        <taxon>Bacteria</taxon>
        <taxon>Pseudomonadati</taxon>
        <taxon>Planctomycetota</taxon>
        <taxon>Planctomycetia</taxon>
        <taxon>Pirellulales</taxon>
        <taxon>Lacipirellulaceae</taxon>
        <taxon>Botrimarina</taxon>
    </lineage>
</organism>
<evidence type="ECO:0000256" key="1">
    <source>
        <dbReference type="ARBA" id="ARBA00022490"/>
    </source>
</evidence>
<dbReference type="GO" id="GO:0048027">
    <property type="term" value="F:mRNA 5'-UTR binding"/>
    <property type="evidence" value="ECO:0007669"/>
    <property type="project" value="UniProtKB-UniRule"/>
</dbReference>
<evidence type="ECO:0000256" key="5">
    <source>
        <dbReference type="SAM" id="MobiDB-lite"/>
    </source>
</evidence>
<keyword evidence="3 4" id="KW-0694">RNA-binding</keyword>
<dbReference type="GO" id="GO:1902208">
    <property type="term" value="P:regulation of bacterial-type flagellum assembly"/>
    <property type="evidence" value="ECO:0007669"/>
    <property type="project" value="UniProtKB-UniRule"/>
</dbReference>
<dbReference type="Gene3D" id="2.60.40.4380">
    <property type="entry name" value="Translational regulator CsrA"/>
    <property type="match status" value="1"/>
</dbReference>
<evidence type="ECO:0000256" key="3">
    <source>
        <dbReference type="ARBA" id="ARBA00022884"/>
    </source>
</evidence>
<evidence type="ECO:0000256" key="2">
    <source>
        <dbReference type="ARBA" id="ARBA00022845"/>
    </source>
</evidence>
<comment type="function">
    <text evidence="4">A translational regulator that binds mRNA to regulate translation initiation and/or mRNA stability. Usually binds in the 5'-UTR at or near the Shine-Dalgarno sequence preventing ribosome-binding, thus repressing translation. Its main target seems to be the major flagellin gene, while its function is anatagonized by FliW.</text>
</comment>
<reference evidence="6 7" key="1">
    <citation type="submission" date="2019-02" db="EMBL/GenBank/DDBJ databases">
        <title>Deep-cultivation of Planctomycetes and their phenomic and genomic characterization uncovers novel biology.</title>
        <authorList>
            <person name="Wiegand S."/>
            <person name="Jogler M."/>
            <person name="Boedeker C."/>
            <person name="Pinto D."/>
            <person name="Vollmers J."/>
            <person name="Rivas-Marin E."/>
            <person name="Kohn T."/>
            <person name="Peeters S.H."/>
            <person name="Heuer A."/>
            <person name="Rast P."/>
            <person name="Oberbeckmann S."/>
            <person name="Bunk B."/>
            <person name="Jeske O."/>
            <person name="Meyerdierks A."/>
            <person name="Storesund J.E."/>
            <person name="Kallscheuer N."/>
            <person name="Luecker S."/>
            <person name="Lage O.M."/>
            <person name="Pohl T."/>
            <person name="Merkel B.J."/>
            <person name="Hornburger P."/>
            <person name="Mueller R.-W."/>
            <person name="Bruemmer F."/>
            <person name="Labrenz M."/>
            <person name="Spormann A.M."/>
            <person name="Op Den Camp H."/>
            <person name="Overmann J."/>
            <person name="Amann R."/>
            <person name="Jetten M.S.M."/>
            <person name="Mascher T."/>
            <person name="Medema M.H."/>
            <person name="Devos D.P."/>
            <person name="Kaster A.-K."/>
            <person name="Ovreas L."/>
            <person name="Rohde M."/>
            <person name="Galperin M.Y."/>
            <person name="Jogler C."/>
        </authorList>
    </citation>
    <scope>NUCLEOTIDE SEQUENCE [LARGE SCALE GENOMIC DNA]</scope>
    <source>
        <strain evidence="6 7">Pla111</strain>
    </source>
</reference>
<sequence length="134" mass="14113">MLVLTRKAQETIQIGNDITITVIKTKGKAVRLGIQAPAEVAVLRGELAAAINAAQEFGTPEHSPQDSSTAAVPSAGKGAERVSSPKPAKPKSDTAQAVRFERVTRSKVGTVLPNLLGEAGPLREMLQQRSTFVS</sequence>
<keyword evidence="1 4" id="KW-0963">Cytoplasm</keyword>
<dbReference type="GO" id="GO:0006109">
    <property type="term" value="P:regulation of carbohydrate metabolic process"/>
    <property type="evidence" value="ECO:0007669"/>
    <property type="project" value="InterPro"/>
</dbReference>
<dbReference type="InterPro" id="IPR036107">
    <property type="entry name" value="CsrA_sf"/>
</dbReference>
<evidence type="ECO:0000313" key="6">
    <source>
        <dbReference type="EMBL" id="TWT48795.1"/>
    </source>
</evidence>
<comment type="caution">
    <text evidence="6">The sequence shown here is derived from an EMBL/GenBank/DDBJ whole genome shotgun (WGS) entry which is preliminary data.</text>
</comment>
<proteinExistence type="inferred from homology"/>
<dbReference type="SUPFAM" id="SSF117130">
    <property type="entry name" value="CsrA-like"/>
    <property type="match status" value="1"/>
</dbReference>
<dbReference type="PANTHER" id="PTHR34984">
    <property type="entry name" value="CARBON STORAGE REGULATOR"/>
    <property type="match status" value="1"/>
</dbReference>
<dbReference type="PANTHER" id="PTHR34984:SF1">
    <property type="entry name" value="CARBON STORAGE REGULATOR"/>
    <property type="match status" value="1"/>
</dbReference>
<dbReference type="GO" id="GO:0044781">
    <property type="term" value="P:bacterial-type flagellum organization"/>
    <property type="evidence" value="ECO:0007669"/>
    <property type="project" value="UniProtKB-KW"/>
</dbReference>
<keyword evidence="2 4" id="KW-0810">Translation regulation</keyword>
<dbReference type="EMBL" id="SJPH01000001">
    <property type="protein sequence ID" value="TWT48795.1"/>
    <property type="molecule type" value="Genomic_DNA"/>
</dbReference>
<dbReference type="HAMAP" id="MF_00167">
    <property type="entry name" value="CsrA"/>
    <property type="match status" value="1"/>
</dbReference>
<dbReference type="GO" id="GO:0006402">
    <property type="term" value="P:mRNA catabolic process"/>
    <property type="evidence" value="ECO:0007669"/>
    <property type="project" value="InterPro"/>
</dbReference>
<dbReference type="RefSeq" id="WP_146571120.1">
    <property type="nucleotide sequence ID" value="NZ_SJPH01000001.1"/>
</dbReference>
<dbReference type="GO" id="GO:0005829">
    <property type="term" value="C:cytosol"/>
    <property type="evidence" value="ECO:0007669"/>
    <property type="project" value="TreeGrafter"/>
</dbReference>
<evidence type="ECO:0000313" key="7">
    <source>
        <dbReference type="Proteomes" id="UP000318995"/>
    </source>
</evidence>
<gene>
    <name evidence="4" type="primary">csrA</name>
    <name evidence="6" type="ORF">Pla111_05700</name>
</gene>
<keyword evidence="7" id="KW-1185">Reference proteome</keyword>
<keyword evidence="4" id="KW-1005">Bacterial flagellum biogenesis</keyword>
<feature type="region of interest" description="Disordered" evidence="5">
    <location>
        <begin position="54"/>
        <end position="100"/>
    </location>
</feature>
<dbReference type="Proteomes" id="UP000318995">
    <property type="component" value="Unassembled WGS sequence"/>
</dbReference>
<evidence type="ECO:0000256" key="4">
    <source>
        <dbReference type="HAMAP-Rule" id="MF_00167"/>
    </source>
</evidence>
<protein>
    <recommendedName>
        <fullName evidence="4">Translational regulator CsrA</fullName>
    </recommendedName>
</protein>
<comment type="subunit">
    <text evidence="4">Homodimer; the beta-strands of each monomer intercalate to form a hydrophobic core, while the alpha-helices form wings that extend away from the core.</text>
</comment>
<dbReference type="GO" id="GO:0045947">
    <property type="term" value="P:negative regulation of translational initiation"/>
    <property type="evidence" value="ECO:0007669"/>
    <property type="project" value="UniProtKB-UniRule"/>
</dbReference>